<evidence type="ECO:0000256" key="3">
    <source>
        <dbReference type="ARBA" id="ARBA00022741"/>
    </source>
</evidence>
<feature type="region of interest" description="Disordered" evidence="5">
    <location>
        <begin position="117"/>
        <end position="141"/>
    </location>
</feature>
<keyword evidence="7" id="KW-1185">Reference proteome</keyword>
<dbReference type="InterPro" id="IPR012340">
    <property type="entry name" value="NA-bd_OB-fold"/>
</dbReference>
<evidence type="ECO:0000313" key="6">
    <source>
        <dbReference type="EMBL" id="VDP71548.1"/>
    </source>
</evidence>
<dbReference type="InterPro" id="IPR027417">
    <property type="entry name" value="P-loop_NTPase"/>
</dbReference>
<comment type="subcellular location">
    <subcellularLocation>
        <location evidence="1">Cytoplasm</location>
    </subcellularLocation>
</comment>
<keyword evidence="4" id="KW-0067">ATP-binding</keyword>
<dbReference type="Pfam" id="PF21236">
    <property type="entry name" value="OB_PRS7"/>
    <property type="match status" value="1"/>
</dbReference>
<dbReference type="EMBL" id="UZAL01037296">
    <property type="protein sequence ID" value="VDP71548.1"/>
    <property type="molecule type" value="Genomic_DNA"/>
</dbReference>
<protein>
    <submittedName>
        <fullName evidence="6">Uncharacterized protein</fullName>
    </submittedName>
</protein>
<proteinExistence type="predicted"/>
<dbReference type="STRING" id="31246.A0A183PQ83"/>
<dbReference type="GO" id="GO:0005737">
    <property type="term" value="C:cytoplasm"/>
    <property type="evidence" value="ECO:0007669"/>
    <property type="project" value="UniProtKB-SubCell"/>
</dbReference>
<dbReference type="InterPro" id="IPR050221">
    <property type="entry name" value="26S_Proteasome_ATPase"/>
</dbReference>
<dbReference type="PANTHER" id="PTHR23073">
    <property type="entry name" value="26S PROTEASOME REGULATORY SUBUNIT"/>
    <property type="match status" value="1"/>
</dbReference>
<dbReference type="Gene3D" id="2.40.50.140">
    <property type="entry name" value="Nucleic acid-binding proteins"/>
    <property type="match status" value="1"/>
</dbReference>
<feature type="compositionally biased region" description="Basic and acidic residues" evidence="5">
    <location>
        <begin position="119"/>
        <end position="140"/>
    </location>
</feature>
<organism evidence="6 7">
    <name type="scientific">Schistosoma mattheei</name>
    <dbReference type="NCBI Taxonomy" id="31246"/>
    <lineage>
        <taxon>Eukaryota</taxon>
        <taxon>Metazoa</taxon>
        <taxon>Spiralia</taxon>
        <taxon>Lophotrochozoa</taxon>
        <taxon>Platyhelminthes</taxon>
        <taxon>Trematoda</taxon>
        <taxon>Digenea</taxon>
        <taxon>Strigeidida</taxon>
        <taxon>Schistosomatoidea</taxon>
        <taxon>Schistosomatidae</taxon>
        <taxon>Schistosoma</taxon>
    </lineage>
</organism>
<evidence type="ECO:0000313" key="7">
    <source>
        <dbReference type="Proteomes" id="UP000269396"/>
    </source>
</evidence>
<dbReference type="Proteomes" id="UP000269396">
    <property type="component" value="Unassembled WGS sequence"/>
</dbReference>
<dbReference type="FunFam" id="2.40.50.140:FF:000075">
    <property type="entry name" value="26S protease regulatory subunit 7"/>
    <property type="match status" value="1"/>
</dbReference>
<reference evidence="6 7" key="1">
    <citation type="submission" date="2018-11" db="EMBL/GenBank/DDBJ databases">
        <authorList>
            <consortium name="Pathogen Informatics"/>
        </authorList>
    </citation>
    <scope>NUCLEOTIDE SEQUENCE [LARGE SCALE GENOMIC DNA]</scope>
    <source>
        <strain>Denwood</strain>
        <strain evidence="7">Zambia</strain>
    </source>
</reference>
<dbReference type="InterPro" id="IPR048723">
    <property type="entry name" value="OB_PRS7"/>
</dbReference>
<sequence>MTDLSERSVSSRIHLSPLRTATPGLRGTVTVLSGSSISTRGVWLPMPISSDTSFLVNVDGDFTFPSTAVRCLTGPVAALTTLTHSSPSALFLSEIELCPVEVTLIYFITQQMPDYLGSDQRKTKDQKDDEKPIKGLKESDTGLAPPALWDLAADKTYEHPLQVARCTKIINSDTEEPKYIINVKQFAKFVVDLADSVAPTDIEEGMRVGVDRTKYQIHIPLPPKIDPSVTMMQVEDKPDVTYSDVGGCKEQIEKLREVVELPLLHKRFLIASGPKLQKNSLNLHICHAFCVISHSKAFSVFPSDRLLGQQ</sequence>
<evidence type="ECO:0000256" key="4">
    <source>
        <dbReference type="ARBA" id="ARBA00022840"/>
    </source>
</evidence>
<dbReference type="GO" id="GO:0005524">
    <property type="term" value="F:ATP binding"/>
    <property type="evidence" value="ECO:0007669"/>
    <property type="project" value="UniProtKB-KW"/>
</dbReference>
<evidence type="ECO:0000256" key="5">
    <source>
        <dbReference type="SAM" id="MobiDB-lite"/>
    </source>
</evidence>
<accession>A0A183PQ83</accession>
<dbReference type="Gene3D" id="3.40.50.300">
    <property type="entry name" value="P-loop containing nucleotide triphosphate hydrolases"/>
    <property type="match status" value="1"/>
</dbReference>
<keyword evidence="2" id="KW-0963">Cytoplasm</keyword>
<evidence type="ECO:0000256" key="1">
    <source>
        <dbReference type="ARBA" id="ARBA00004496"/>
    </source>
</evidence>
<dbReference type="AlphaFoldDB" id="A0A183PQ83"/>
<keyword evidence="3" id="KW-0547">Nucleotide-binding</keyword>
<gene>
    <name evidence="6" type="ORF">SMTD_LOCUS16518</name>
</gene>
<name>A0A183PQ83_9TREM</name>
<evidence type="ECO:0000256" key="2">
    <source>
        <dbReference type="ARBA" id="ARBA00022490"/>
    </source>
</evidence>